<comment type="caution">
    <text evidence="1">The sequence shown here is derived from an EMBL/GenBank/DDBJ whole genome shotgun (WGS) entry which is preliminary data.</text>
</comment>
<dbReference type="PROSITE" id="PS51257">
    <property type="entry name" value="PROKAR_LIPOPROTEIN"/>
    <property type="match status" value="1"/>
</dbReference>
<name>A0A7C5LZM5_9PROT</name>
<gene>
    <name evidence="1" type="ORF">ENJ42_03225</name>
</gene>
<dbReference type="EMBL" id="DRMJ01000159">
    <property type="protein sequence ID" value="HHL42608.1"/>
    <property type="molecule type" value="Genomic_DNA"/>
</dbReference>
<sequence>MTKLTVGVLATTLMAGGLGGCSTVKRIVPGGKKVASNSSGGTKVKTKRARPRMGVNEYLWRASLETLNFMPLSEVDPFGGVIVTDWYASPQAPDERFKANVYILDTNLRADALKVSIFKQVRNGNSWTDAPVDGDTARSIENSILTRARELFIATTDR</sequence>
<dbReference type="InterPro" id="IPR021959">
    <property type="entry name" value="DUF3576"/>
</dbReference>
<evidence type="ECO:0000313" key="1">
    <source>
        <dbReference type="EMBL" id="HHL42608.1"/>
    </source>
</evidence>
<dbReference type="AlphaFoldDB" id="A0A7C5LZM5"/>
<reference evidence="1" key="1">
    <citation type="journal article" date="2020" name="mSystems">
        <title>Genome- and Community-Level Interaction Insights into Carbon Utilization and Element Cycling Functions of Hydrothermarchaeota in Hydrothermal Sediment.</title>
        <authorList>
            <person name="Zhou Z."/>
            <person name="Liu Y."/>
            <person name="Xu W."/>
            <person name="Pan J."/>
            <person name="Luo Z.H."/>
            <person name="Li M."/>
        </authorList>
    </citation>
    <scope>NUCLEOTIDE SEQUENCE [LARGE SCALE GENOMIC DNA]</scope>
    <source>
        <strain evidence="1">HyVt-485</strain>
    </source>
</reference>
<dbReference type="Proteomes" id="UP000885830">
    <property type="component" value="Unassembled WGS sequence"/>
</dbReference>
<protein>
    <submittedName>
        <fullName evidence="1">DUF3576 domain-containing protein</fullName>
    </submittedName>
</protein>
<dbReference type="Pfam" id="PF12100">
    <property type="entry name" value="DUF3576"/>
    <property type="match status" value="1"/>
</dbReference>
<accession>A0A7C5LZM5</accession>
<proteinExistence type="predicted"/>
<organism evidence="1">
    <name type="scientific">Hellea balneolensis</name>
    <dbReference type="NCBI Taxonomy" id="287478"/>
    <lineage>
        <taxon>Bacteria</taxon>
        <taxon>Pseudomonadati</taxon>
        <taxon>Pseudomonadota</taxon>
        <taxon>Alphaproteobacteria</taxon>
        <taxon>Maricaulales</taxon>
        <taxon>Robiginitomaculaceae</taxon>
        <taxon>Hellea</taxon>
    </lineage>
</organism>